<accession>K6VHP6</accession>
<dbReference type="CDD" id="cd00085">
    <property type="entry name" value="HNHc"/>
    <property type="match status" value="1"/>
</dbReference>
<feature type="compositionally biased region" description="Pro residues" evidence="1">
    <location>
        <begin position="677"/>
        <end position="687"/>
    </location>
</feature>
<dbReference type="RefSeq" id="WP_006592260.1">
    <property type="nucleotide sequence ID" value="NZ_BAHD01000025.1"/>
</dbReference>
<keyword evidence="3" id="KW-1185">Reference proteome</keyword>
<dbReference type="STRING" id="1184609.KILIM_025_00650"/>
<evidence type="ECO:0008006" key="4">
    <source>
        <dbReference type="Google" id="ProtNLM"/>
    </source>
</evidence>
<feature type="region of interest" description="Disordered" evidence="1">
    <location>
        <begin position="661"/>
        <end position="687"/>
    </location>
</feature>
<proteinExistence type="predicted"/>
<dbReference type="AlphaFoldDB" id="K6VHP6"/>
<protein>
    <recommendedName>
        <fullName evidence="4">DUF222 domain-containing protein</fullName>
    </recommendedName>
</protein>
<sequence>MSDSMPPTSDKAPQGQRMSEVFGELPSWFGPGNEAPAGLFDLSVRELVQVVAGSERLITWLRYVQLAATDRMVDGVLEAQGREPEELNGRGSDPDVRKLVESLVADETSLASGVPTWESEARADFVTAAPEATRRLSEAMRHGQCTWERARKVRERTKEQASCIADEVARRVLAPPRSGEVVSWSLFTRRLSRALAACADSDRQRSRARRERDAYGRFTEHGMGSFTVTGSAERVGAAHQRVDGLARRLRAGGDERTLAQLRSDIALDLVIEGQPGRCAQPRRGDGSPEPEAGQRHEGRHADCVAAHSTKTLSGAFAGAVPAGRINVTVSLASLVGVSDDPGQTPRGLLTADLVRDVACAEGTTLARIVTDPHDGLVIEASTDRYRPTAAMRRFVTARYGTCVAPGCTQPAATCELDHGIPWPRGATTSRNLTPKGGRHHEYKTRGWWRQEHDEGSGVVIWETFGGTYCTYPIRYGHDPDSVDCDGPDEATAARVAAYRDHVEHCRATDPEMERDRAAALGLRTAPEHGPKHATSQAAAHATGQAANRVADGRRHVAAPGVGHDDCAGAEAWLDPHLPDERCGVAPRLTTQQRIDALRSEQLSARLCQAPASPGGRVDADDLHRYARRPYGQLPRQSTWNLEHSAEEATSLPHARHIKAEAHRSGTATDAAGTAGPRLPPHYDTPPF</sequence>
<evidence type="ECO:0000256" key="1">
    <source>
        <dbReference type="SAM" id="MobiDB-lite"/>
    </source>
</evidence>
<feature type="compositionally biased region" description="Low complexity" evidence="1">
    <location>
        <begin position="665"/>
        <end position="675"/>
    </location>
</feature>
<dbReference type="InterPro" id="IPR003615">
    <property type="entry name" value="HNH_nuc"/>
</dbReference>
<dbReference type="Proteomes" id="UP000008366">
    <property type="component" value="Unassembled WGS sequence"/>
</dbReference>
<reference evidence="2 3" key="1">
    <citation type="submission" date="2012-08" db="EMBL/GenBank/DDBJ databases">
        <title>Whole genome shotgun sequence of Kineosphaera limosa NBRC 100340.</title>
        <authorList>
            <person name="Yoshida I."/>
            <person name="Isaki S."/>
            <person name="Hosoyama A."/>
            <person name="Tsuchikane K."/>
            <person name="Katsumata H."/>
            <person name="Ando Y."/>
            <person name="Ohji S."/>
            <person name="Hamada M."/>
            <person name="Tamura T."/>
            <person name="Yamazoe A."/>
            <person name="Yamazaki S."/>
            <person name="Fujita N."/>
        </authorList>
    </citation>
    <scope>NUCLEOTIDE SEQUENCE [LARGE SCALE GENOMIC DNA]</scope>
    <source>
        <strain evidence="2 3">NBRC 100340</strain>
    </source>
</reference>
<feature type="region of interest" description="Disordered" evidence="1">
    <location>
        <begin position="276"/>
        <end position="296"/>
    </location>
</feature>
<dbReference type="eggNOG" id="COG1403">
    <property type="taxonomic scope" value="Bacteria"/>
</dbReference>
<name>K6VHP6_9MICO</name>
<organism evidence="2 3">
    <name type="scientific">Kineosphaera limosa NBRC 100340</name>
    <dbReference type="NCBI Taxonomy" id="1184609"/>
    <lineage>
        <taxon>Bacteria</taxon>
        <taxon>Bacillati</taxon>
        <taxon>Actinomycetota</taxon>
        <taxon>Actinomycetes</taxon>
        <taxon>Micrococcales</taxon>
        <taxon>Dermatophilaceae</taxon>
        <taxon>Kineosphaera</taxon>
    </lineage>
</organism>
<evidence type="ECO:0000313" key="3">
    <source>
        <dbReference type="Proteomes" id="UP000008366"/>
    </source>
</evidence>
<gene>
    <name evidence="2" type="ORF">KILIM_025_00650</name>
</gene>
<evidence type="ECO:0000313" key="2">
    <source>
        <dbReference type="EMBL" id="GAB95728.1"/>
    </source>
</evidence>
<feature type="compositionally biased region" description="Basic and acidic residues" evidence="1">
    <location>
        <begin position="282"/>
        <end position="296"/>
    </location>
</feature>
<dbReference type="EMBL" id="BAHD01000025">
    <property type="protein sequence ID" value="GAB95728.1"/>
    <property type="molecule type" value="Genomic_DNA"/>
</dbReference>
<comment type="caution">
    <text evidence="2">The sequence shown here is derived from an EMBL/GenBank/DDBJ whole genome shotgun (WGS) entry which is preliminary data.</text>
</comment>